<evidence type="ECO:0000256" key="2">
    <source>
        <dbReference type="ARBA" id="ARBA00022729"/>
    </source>
</evidence>
<dbReference type="InterPro" id="IPR028082">
    <property type="entry name" value="Peripla_BP_I"/>
</dbReference>
<dbReference type="Proteomes" id="UP000480266">
    <property type="component" value="Unassembled WGS sequence"/>
</dbReference>
<dbReference type="PANTHER" id="PTHR43849:SF2">
    <property type="entry name" value="BLL3936 PROTEIN"/>
    <property type="match status" value="1"/>
</dbReference>
<dbReference type="GO" id="GO:0022857">
    <property type="term" value="F:transmembrane transporter activity"/>
    <property type="evidence" value="ECO:0007669"/>
    <property type="project" value="UniProtKB-UniRule"/>
</dbReference>
<keyword evidence="5" id="KW-1185">Reference proteome</keyword>
<dbReference type="SUPFAM" id="SSF53822">
    <property type="entry name" value="Periplasmic binding protein-like I"/>
    <property type="match status" value="1"/>
</dbReference>
<dbReference type="EMBL" id="JAAMRR010000147">
    <property type="protein sequence ID" value="NGX94203.1"/>
    <property type="molecule type" value="Genomic_DNA"/>
</dbReference>
<reference evidence="4" key="1">
    <citation type="submission" date="2020-02" db="EMBL/GenBank/DDBJ databases">
        <title>Draft genome sequence of Candidatus Afipia apatlaquensis IBT-C3, a potential strain for decolorization of textile dyes.</title>
        <authorList>
            <person name="Sanchez-Reyes A."/>
            <person name="Breton-Deval L."/>
            <person name="Mangelson H."/>
            <person name="Sanchez-Flores A."/>
        </authorList>
    </citation>
    <scope>NUCLEOTIDE SEQUENCE [LARGE SCALE GENOMIC DNA]</scope>
    <source>
        <strain evidence="4">IBT-C3</strain>
    </source>
</reference>
<name>A0A7C9RCQ7_9BRAD</name>
<dbReference type="Pfam" id="PF13458">
    <property type="entry name" value="Peripla_BP_6"/>
    <property type="match status" value="1"/>
</dbReference>
<gene>
    <name evidence="4" type="ORF">G4V63_02820</name>
</gene>
<feature type="non-terminal residue" evidence="4">
    <location>
        <position position="1"/>
    </location>
</feature>
<dbReference type="Gene3D" id="3.40.50.2300">
    <property type="match status" value="2"/>
</dbReference>
<dbReference type="AlphaFoldDB" id="A0A7C9RCQ7"/>
<feature type="domain" description="Leucine-binding protein" evidence="3">
    <location>
        <begin position="12"/>
        <end position="134"/>
    </location>
</feature>
<evidence type="ECO:0000313" key="5">
    <source>
        <dbReference type="Proteomes" id="UP000480266"/>
    </source>
</evidence>
<proteinExistence type="inferred from homology"/>
<protein>
    <submittedName>
        <fullName evidence="4">ABC transporter substrate-binding protein</fullName>
    </submittedName>
</protein>
<accession>A0A7C9RCQ7</accession>
<dbReference type="GO" id="GO:0005886">
    <property type="term" value="C:plasma membrane"/>
    <property type="evidence" value="ECO:0007669"/>
    <property type="project" value="UniProtKB-SubCell"/>
</dbReference>
<organism evidence="4 5">
    <name type="scientific">Candidatus Afipia apatlaquensis</name>
    <dbReference type="NCBI Taxonomy" id="2712852"/>
    <lineage>
        <taxon>Bacteria</taxon>
        <taxon>Pseudomonadati</taxon>
        <taxon>Pseudomonadota</taxon>
        <taxon>Alphaproteobacteria</taxon>
        <taxon>Hyphomicrobiales</taxon>
        <taxon>Nitrobacteraceae</taxon>
        <taxon>Afipia</taxon>
    </lineage>
</organism>
<evidence type="ECO:0000256" key="1">
    <source>
        <dbReference type="ARBA" id="ARBA00010062"/>
    </source>
</evidence>
<evidence type="ECO:0000313" key="4">
    <source>
        <dbReference type="EMBL" id="NGX94203.1"/>
    </source>
</evidence>
<keyword evidence="2" id="KW-0732">Signal</keyword>
<comment type="caution">
    <text evidence="4">The sequence shown here is derived from an EMBL/GenBank/DDBJ whole genome shotgun (WGS) entry which is preliminary data.</text>
</comment>
<dbReference type="InterPro" id="IPR028081">
    <property type="entry name" value="Leu-bd"/>
</dbReference>
<comment type="similarity">
    <text evidence="1">Belongs to the leucine-binding protein family.</text>
</comment>
<evidence type="ECO:0000259" key="3">
    <source>
        <dbReference type="Pfam" id="PF13458"/>
    </source>
</evidence>
<dbReference type="PANTHER" id="PTHR43849">
    <property type="entry name" value="BLL3936 PROTEIN"/>
    <property type="match status" value="1"/>
</dbReference>
<sequence length="156" mass="16024">DVSLGMFGGTRGGPAKVAVVASGMMGTISGSGVANGIKTTLHYADNLDNPANLAFLKAFKAKTGLDGDIYAVQGYDAAALFDIGLNAVGGDAKAQDKMIAAMGAAKIDSPRGPLSFNKAHNPIQNIYLREVRNGRNELVSIAQAAVDDPARGCKMA</sequence>